<dbReference type="RefSeq" id="XP_060323388.1">
    <property type="nucleotide sequence ID" value="XM_060468140.1"/>
</dbReference>
<keyword evidence="3" id="KW-1185">Reference proteome</keyword>
<proteinExistence type="predicted"/>
<dbReference type="InterPro" id="IPR041078">
    <property type="entry name" value="Plavaka"/>
</dbReference>
<evidence type="ECO:0000313" key="2">
    <source>
        <dbReference type="EMBL" id="KAK0439939.1"/>
    </source>
</evidence>
<feature type="region of interest" description="Disordered" evidence="1">
    <location>
        <begin position="1"/>
        <end position="71"/>
    </location>
</feature>
<accession>A0AA39MN94</accession>
<comment type="caution">
    <text evidence="2">The sequence shown here is derived from an EMBL/GenBank/DDBJ whole genome shotgun (WGS) entry which is preliminary data.</text>
</comment>
<protein>
    <submittedName>
        <fullName evidence="2">Uncharacterized protein</fullName>
    </submittedName>
</protein>
<dbReference type="GeneID" id="85351688"/>
<organism evidence="2 3">
    <name type="scientific">Armillaria tabescens</name>
    <name type="common">Ringless honey mushroom</name>
    <name type="synonym">Agaricus tabescens</name>
    <dbReference type="NCBI Taxonomy" id="1929756"/>
    <lineage>
        <taxon>Eukaryota</taxon>
        <taxon>Fungi</taxon>
        <taxon>Dikarya</taxon>
        <taxon>Basidiomycota</taxon>
        <taxon>Agaricomycotina</taxon>
        <taxon>Agaricomycetes</taxon>
        <taxon>Agaricomycetidae</taxon>
        <taxon>Agaricales</taxon>
        <taxon>Marasmiineae</taxon>
        <taxon>Physalacriaceae</taxon>
        <taxon>Desarmillaria</taxon>
    </lineage>
</organism>
<dbReference type="Proteomes" id="UP001175211">
    <property type="component" value="Unassembled WGS sequence"/>
</dbReference>
<feature type="compositionally biased region" description="Basic and acidic residues" evidence="1">
    <location>
        <begin position="42"/>
        <end position="57"/>
    </location>
</feature>
<sequence length="963" mass="110029">MGGLKNHVRTVHDGSFTGFNTQVHHSQPQSADSLPRPTNNRNAHDAHSPILNHHDSEYDTNPLGRDQPLPQELEEPPLERKEQHPLINGTLFSLSKTMVKPTFITTGRPCDADGVYLPDGCVPPPWDYLPPNDFAPFEHRSSFELADLIYRREQMSAANINDLLQIWASTSHEATNEPPFANANDLYETIDAITEGEVPWQSFKVSYSGALPEGRDPDPWMTTEYEVWYRDPKQILQHQLGNPDFANEIDLAPKRVYDNKNKWRYCDFMSGNWSWRQADELAKNEDNHGTVFCPAILGSDKTTVSVATGQNEYYPAYISNGLIHNNVRRAHRNGLTLFAFLAILKSMSDREHHDSAEFRKFRRNLFHGSLREIFESLRPAMETPEVVRFGDRHFRRVIYGLGPYIGDYPEQVLLACIMSGWCAKCTAASNDLDGEGGRRQHSHTEHLFQAMDARELWYNYGVIDDIMPFTHYFPRADIHELLSPDLLHQIIKGTFKDHLMTWVEQYIKQAHSPQEAAKILADIDHRIAAVPAFPGLRRFPEGRGFKQWTGDDSKALMKVYLPAIAGHVPGQIVRALSAFLEFCYLVRRPVIDEDGLVAIDNALDRFHLERQIFVHEGIRPDGFSLLRQHSMVHYRTLIQEFGAPNGLCSSITESKHIKAIKQPWRRSSRFNALGQMLTINQCLDKLAAIRVHFHSHGMLANSVFTLPDDGTASTTDIPDDNDDDDEIIEGQKILGEVKLARKYLKKCPRNIVQLSKYLKLPQLHTLVWQFLYEQEHEDLDIPLDDVPLDDCPEFEGRVYVYPSATATYYAPSDILGIGGMHRERIRSTRSWRDGPARFDCVFVEANPDEPGFRGLHAARVLLFFTIQYHGLTIPCALVTWFSTFQDRPCEDTGMWIVKPDLDKNGERVQAVIHLDAILWGAHLIGVVGETMIPQKFKHTDSLDSFYSYYVNKYTDHHAHEIAF</sequence>
<dbReference type="AlphaFoldDB" id="A0AA39MN94"/>
<reference evidence="2" key="1">
    <citation type="submission" date="2023-06" db="EMBL/GenBank/DDBJ databases">
        <authorList>
            <consortium name="Lawrence Berkeley National Laboratory"/>
            <person name="Ahrendt S."/>
            <person name="Sahu N."/>
            <person name="Indic B."/>
            <person name="Wong-Bajracharya J."/>
            <person name="Merenyi Z."/>
            <person name="Ke H.-M."/>
            <person name="Monk M."/>
            <person name="Kocsube S."/>
            <person name="Drula E."/>
            <person name="Lipzen A."/>
            <person name="Balint B."/>
            <person name="Henrissat B."/>
            <person name="Andreopoulos B."/>
            <person name="Martin F.M."/>
            <person name="Harder C.B."/>
            <person name="Rigling D."/>
            <person name="Ford K.L."/>
            <person name="Foster G.D."/>
            <person name="Pangilinan J."/>
            <person name="Papanicolaou A."/>
            <person name="Barry K."/>
            <person name="LaButti K."/>
            <person name="Viragh M."/>
            <person name="Koriabine M."/>
            <person name="Yan M."/>
            <person name="Riley R."/>
            <person name="Champramary S."/>
            <person name="Plett K.L."/>
            <person name="Tsai I.J."/>
            <person name="Slot J."/>
            <person name="Sipos G."/>
            <person name="Plett J."/>
            <person name="Nagy L.G."/>
            <person name="Grigoriev I.V."/>
        </authorList>
    </citation>
    <scope>NUCLEOTIDE SEQUENCE</scope>
    <source>
        <strain evidence="2">CCBAS 213</strain>
    </source>
</reference>
<evidence type="ECO:0000256" key="1">
    <source>
        <dbReference type="SAM" id="MobiDB-lite"/>
    </source>
</evidence>
<evidence type="ECO:0000313" key="3">
    <source>
        <dbReference type="Proteomes" id="UP001175211"/>
    </source>
</evidence>
<gene>
    <name evidence="2" type="ORF">EV420DRAFT_1279384</name>
</gene>
<name>A0AA39MN94_ARMTA</name>
<dbReference type="EMBL" id="JAUEPS010000081">
    <property type="protein sequence ID" value="KAK0439939.1"/>
    <property type="molecule type" value="Genomic_DNA"/>
</dbReference>
<dbReference type="Pfam" id="PF18759">
    <property type="entry name" value="Plavaka"/>
    <property type="match status" value="1"/>
</dbReference>
<feature type="compositionally biased region" description="Polar residues" evidence="1">
    <location>
        <begin position="17"/>
        <end position="41"/>
    </location>
</feature>